<protein>
    <submittedName>
        <fullName evidence="1">Uncharacterized protein</fullName>
    </submittedName>
</protein>
<accession>A0A316ER51</accession>
<reference evidence="1 2" key="1">
    <citation type="submission" date="2018-05" db="EMBL/GenBank/DDBJ databases">
        <title>Genomic Encyclopedia of Archaeal and Bacterial Type Strains, Phase II (KMG-II): from individual species to whole genera.</title>
        <authorList>
            <person name="Goeker M."/>
        </authorList>
    </citation>
    <scope>NUCLEOTIDE SEQUENCE [LARGE SCALE GENOMIC DNA]</scope>
    <source>
        <strain evidence="1 2">DSM 23514</strain>
    </source>
</reference>
<proteinExistence type="predicted"/>
<evidence type="ECO:0000313" key="2">
    <source>
        <dbReference type="Proteomes" id="UP000245667"/>
    </source>
</evidence>
<comment type="caution">
    <text evidence="1">The sequence shown here is derived from an EMBL/GenBank/DDBJ whole genome shotgun (WGS) entry which is preliminary data.</text>
</comment>
<dbReference type="EMBL" id="QGGQ01000001">
    <property type="protein sequence ID" value="PWK25540.1"/>
    <property type="molecule type" value="Genomic_DNA"/>
</dbReference>
<gene>
    <name evidence="1" type="ORF">LX92_00282</name>
</gene>
<dbReference type="AlphaFoldDB" id="A0A316ER51"/>
<evidence type="ECO:0000313" key="1">
    <source>
        <dbReference type="EMBL" id="PWK25540.1"/>
    </source>
</evidence>
<name>A0A316ER51_9FLAO</name>
<sequence>MLYGRELKDGNFTVALSIIENRKPEENRVLWIYREQSFPFLGYVIGFVFPKGQHLLYGIIKEQGWFTYL</sequence>
<dbReference type="Proteomes" id="UP000245667">
    <property type="component" value="Unassembled WGS sequence"/>
</dbReference>
<organism evidence="1 2">
    <name type="scientific">Maribacter polysiphoniae</name>
    <dbReference type="NCBI Taxonomy" id="429344"/>
    <lineage>
        <taxon>Bacteria</taxon>
        <taxon>Pseudomonadati</taxon>
        <taxon>Bacteroidota</taxon>
        <taxon>Flavobacteriia</taxon>
        <taxon>Flavobacteriales</taxon>
        <taxon>Flavobacteriaceae</taxon>
        <taxon>Maribacter</taxon>
    </lineage>
</organism>